<dbReference type="RefSeq" id="WP_204659951.1">
    <property type="nucleotide sequence ID" value="NZ_CP056775.1"/>
</dbReference>
<organism evidence="2 3">
    <name type="scientific">Dyadobacter sandarakinus</name>
    <dbReference type="NCBI Taxonomy" id="2747268"/>
    <lineage>
        <taxon>Bacteria</taxon>
        <taxon>Pseudomonadati</taxon>
        <taxon>Bacteroidota</taxon>
        <taxon>Cytophagia</taxon>
        <taxon>Cytophagales</taxon>
        <taxon>Spirosomataceae</taxon>
        <taxon>Dyadobacter</taxon>
    </lineage>
</organism>
<protein>
    <submittedName>
        <fullName evidence="2">Uncharacterized protein</fullName>
    </submittedName>
</protein>
<proteinExistence type="predicted"/>
<evidence type="ECO:0000313" key="3">
    <source>
        <dbReference type="Proteomes" id="UP000612680"/>
    </source>
</evidence>
<feature type="transmembrane region" description="Helical" evidence="1">
    <location>
        <begin position="33"/>
        <end position="53"/>
    </location>
</feature>
<accession>A0ABX7ID80</accession>
<gene>
    <name evidence="2" type="ORF">HWI92_24015</name>
</gene>
<evidence type="ECO:0000256" key="1">
    <source>
        <dbReference type="SAM" id="Phobius"/>
    </source>
</evidence>
<feature type="transmembrane region" description="Helical" evidence="1">
    <location>
        <begin position="7"/>
        <end position="27"/>
    </location>
</feature>
<keyword evidence="1" id="KW-0472">Membrane</keyword>
<sequence>MKTYTTISRIMLMVMLAGMLFVIGLFYTQHWEISPYLYVIFLALAAVLLYDLAKLKR</sequence>
<dbReference type="Proteomes" id="UP000612680">
    <property type="component" value="Chromosome"/>
</dbReference>
<evidence type="ECO:0000313" key="2">
    <source>
        <dbReference type="EMBL" id="QRR03760.1"/>
    </source>
</evidence>
<keyword evidence="1" id="KW-0812">Transmembrane</keyword>
<keyword evidence="3" id="KW-1185">Reference proteome</keyword>
<name>A0ABX7ID80_9BACT</name>
<dbReference type="EMBL" id="CP056775">
    <property type="protein sequence ID" value="QRR03760.1"/>
    <property type="molecule type" value="Genomic_DNA"/>
</dbReference>
<keyword evidence="1" id="KW-1133">Transmembrane helix</keyword>
<reference evidence="2 3" key="1">
    <citation type="submission" date="2020-06" db="EMBL/GenBank/DDBJ databases">
        <title>Dyadobacter sandarakinus sp. nov., isolated from the soil of the Arctic Yellow River Station.</title>
        <authorList>
            <person name="Zhang Y."/>
            <person name="Peng F."/>
        </authorList>
    </citation>
    <scope>NUCLEOTIDE SEQUENCE [LARGE SCALE GENOMIC DNA]</scope>
    <source>
        <strain evidence="2 3">Q3-56</strain>
    </source>
</reference>